<gene>
    <name evidence="1" type="ORF">KHLLAP_LOCUS11613</name>
</gene>
<protein>
    <submittedName>
        <fullName evidence="1">Uu.00g067700.m01.CDS01</fullName>
    </submittedName>
</protein>
<keyword evidence="2" id="KW-1185">Reference proteome</keyword>
<proteinExistence type="predicted"/>
<evidence type="ECO:0000313" key="1">
    <source>
        <dbReference type="EMBL" id="CAJ2511145.1"/>
    </source>
</evidence>
<dbReference type="Proteomes" id="UP001295740">
    <property type="component" value="Unassembled WGS sequence"/>
</dbReference>
<name>A0AAI8VV16_9PEZI</name>
<comment type="caution">
    <text evidence="1">The sequence shown here is derived from an EMBL/GenBank/DDBJ whole genome shotgun (WGS) entry which is preliminary data.</text>
</comment>
<sequence>MDMPVKTYHSTIPKRCDLQFTSIRDRRLPVISAVCREAREVVLGIAACVTGEHTNAASVHYPNWDAHNCNMDLRIRPRIDIVHLHCASDGSNLAFGFPGGSMLTGYLMTFGRLKHCYVVLNIIELHMARSNAAHSGVFGTLGEETIKLVDLKDLYTLSKFRDAGVSYGPGALQDPESLQFFSDTLDAA</sequence>
<evidence type="ECO:0000313" key="2">
    <source>
        <dbReference type="Proteomes" id="UP001295740"/>
    </source>
</evidence>
<dbReference type="EMBL" id="CAUWAG010000018">
    <property type="protein sequence ID" value="CAJ2511145.1"/>
    <property type="molecule type" value="Genomic_DNA"/>
</dbReference>
<organism evidence="1 2">
    <name type="scientific">Anthostomella pinea</name>
    <dbReference type="NCBI Taxonomy" id="933095"/>
    <lineage>
        <taxon>Eukaryota</taxon>
        <taxon>Fungi</taxon>
        <taxon>Dikarya</taxon>
        <taxon>Ascomycota</taxon>
        <taxon>Pezizomycotina</taxon>
        <taxon>Sordariomycetes</taxon>
        <taxon>Xylariomycetidae</taxon>
        <taxon>Xylariales</taxon>
        <taxon>Xylariaceae</taxon>
        <taxon>Anthostomella</taxon>
    </lineage>
</organism>
<accession>A0AAI8VV16</accession>
<dbReference type="AlphaFoldDB" id="A0AAI8VV16"/>
<reference evidence="1" key="1">
    <citation type="submission" date="2023-10" db="EMBL/GenBank/DDBJ databases">
        <authorList>
            <person name="Hackl T."/>
        </authorList>
    </citation>
    <scope>NUCLEOTIDE SEQUENCE</scope>
</reference>